<evidence type="ECO:0000256" key="2">
    <source>
        <dbReference type="ARBA" id="ARBA00022679"/>
    </source>
</evidence>
<dbReference type="InterPro" id="IPR051175">
    <property type="entry name" value="CLK_kinases"/>
</dbReference>
<evidence type="ECO:0000313" key="8">
    <source>
        <dbReference type="EMBL" id="OAA66452.1"/>
    </source>
</evidence>
<dbReference type="EMBL" id="AZHD01000002">
    <property type="protein sequence ID" value="OAA66452.1"/>
    <property type="molecule type" value="Genomic_DNA"/>
</dbReference>
<proteinExistence type="predicted"/>
<dbReference type="GO" id="GO:0005524">
    <property type="term" value="F:ATP binding"/>
    <property type="evidence" value="ECO:0007669"/>
    <property type="project" value="UniProtKB-KW"/>
</dbReference>
<keyword evidence="3" id="KW-0547">Nucleotide-binding</keyword>
<organism evidence="8 9">
    <name type="scientific">Niveomyces insectorum RCEF 264</name>
    <dbReference type="NCBI Taxonomy" id="1081102"/>
    <lineage>
        <taxon>Eukaryota</taxon>
        <taxon>Fungi</taxon>
        <taxon>Dikarya</taxon>
        <taxon>Ascomycota</taxon>
        <taxon>Pezizomycotina</taxon>
        <taxon>Sordariomycetes</taxon>
        <taxon>Hypocreomycetidae</taxon>
        <taxon>Hypocreales</taxon>
        <taxon>Cordycipitaceae</taxon>
        <taxon>Niveomyces</taxon>
    </lineage>
</organism>
<dbReference type="GO" id="GO:0005634">
    <property type="term" value="C:nucleus"/>
    <property type="evidence" value="ECO:0007669"/>
    <property type="project" value="TreeGrafter"/>
</dbReference>
<dbReference type="PROSITE" id="PS50011">
    <property type="entry name" value="PROTEIN_KINASE_DOM"/>
    <property type="match status" value="1"/>
</dbReference>
<dbReference type="GO" id="GO:0004674">
    <property type="term" value="F:protein serine/threonine kinase activity"/>
    <property type="evidence" value="ECO:0007669"/>
    <property type="project" value="UniProtKB-KW"/>
</dbReference>
<gene>
    <name evidence="8" type="ORF">SPI_01028</name>
</gene>
<dbReference type="STRING" id="1081102.A0A162JBA2"/>
<dbReference type="GO" id="GO:0043484">
    <property type="term" value="P:regulation of RNA splicing"/>
    <property type="evidence" value="ECO:0007669"/>
    <property type="project" value="TreeGrafter"/>
</dbReference>
<keyword evidence="2" id="KW-0808">Transferase</keyword>
<evidence type="ECO:0000313" key="9">
    <source>
        <dbReference type="Proteomes" id="UP000076874"/>
    </source>
</evidence>
<feature type="compositionally biased region" description="Basic and acidic residues" evidence="6">
    <location>
        <begin position="319"/>
        <end position="328"/>
    </location>
</feature>
<dbReference type="AlphaFoldDB" id="A0A162JBA2"/>
<keyword evidence="9" id="KW-1185">Reference proteome</keyword>
<dbReference type="OrthoDB" id="4867990at2759"/>
<keyword evidence="1" id="KW-0723">Serine/threonine-protein kinase</keyword>
<feature type="domain" description="Protein kinase" evidence="7">
    <location>
        <begin position="1"/>
        <end position="332"/>
    </location>
</feature>
<dbReference type="PANTHER" id="PTHR45646">
    <property type="entry name" value="SERINE/THREONINE-PROTEIN KINASE DOA-RELATED"/>
    <property type="match status" value="1"/>
</dbReference>
<dbReference type="PANTHER" id="PTHR45646:SF11">
    <property type="entry name" value="SERINE_THREONINE-PROTEIN KINASE DOA"/>
    <property type="match status" value="1"/>
</dbReference>
<dbReference type="SUPFAM" id="SSF56112">
    <property type="entry name" value="Protein kinase-like (PK-like)"/>
    <property type="match status" value="1"/>
</dbReference>
<feature type="region of interest" description="Disordered" evidence="6">
    <location>
        <begin position="319"/>
        <end position="344"/>
    </location>
</feature>
<evidence type="ECO:0000256" key="1">
    <source>
        <dbReference type="ARBA" id="ARBA00022527"/>
    </source>
</evidence>
<name>A0A162JBA2_9HYPO</name>
<evidence type="ECO:0000256" key="4">
    <source>
        <dbReference type="ARBA" id="ARBA00022777"/>
    </source>
</evidence>
<dbReference type="InterPro" id="IPR011009">
    <property type="entry name" value="Kinase-like_dom_sf"/>
</dbReference>
<protein>
    <submittedName>
        <fullName evidence="8">Protein kinase-like domain protein</fullName>
    </submittedName>
</protein>
<keyword evidence="4 8" id="KW-0418">Kinase</keyword>
<accession>A0A162JBA2</accession>
<dbReference type="Gene3D" id="3.30.200.20">
    <property type="entry name" value="Phosphorylase Kinase, domain 1"/>
    <property type="match status" value="1"/>
</dbReference>
<dbReference type="SMART" id="SM00220">
    <property type="entry name" value="S_TKc"/>
    <property type="match status" value="1"/>
</dbReference>
<evidence type="ECO:0000256" key="3">
    <source>
        <dbReference type="ARBA" id="ARBA00022741"/>
    </source>
</evidence>
<dbReference type="Gene3D" id="1.10.510.10">
    <property type="entry name" value="Transferase(Phosphotransferase) domain 1"/>
    <property type="match status" value="1"/>
</dbReference>
<evidence type="ECO:0000256" key="6">
    <source>
        <dbReference type="SAM" id="MobiDB-lite"/>
    </source>
</evidence>
<dbReference type="Proteomes" id="UP000076874">
    <property type="component" value="Unassembled WGS sequence"/>
</dbReference>
<dbReference type="InterPro" id="IPR000719">
    <property type="entry name" value="Prot_kinase_dom"/>
</dbReference>
<sequence>MDRELAALTHINAVIAASPRVKHVGIANVRTLLDQVTVGDAKRRRGNLCLVYKPLAMSLGDMRKANFGGRLPIDVVKGVVFYVLRGLDFLHSTANLVHADLQEDNILLSLQDETELKEVEDEEMHDPSPRKEYKDHVIYASRLPELSGRMPVICDFGEARFGQESYGEHALPDLYRAPEILLRIEWDEKLDIWTLGLVIWTMVEGTNLFTDNRGGRWKSALPHMARMISLLGPPPQDLLDTTPVTKAYFERDGRPFYLPPFESHKEKSVADLLDAAGRLKKGHVVAVTSLETEMTALDGPEKAEFLRFLRRLLQWDPDDRPSARELMKDPWLTPPKDAEGEPCG</sequence>
<reference evidence="8 9" key="1">
    <citation type="journal article" date="2016" name="Genome Biol. Evol.">
        <title>Divergent and convergent evolution of fungal pathogenicity.</title>
        <authorList>
            <person name="Shang Y."/>
            <person name="Xiao G."/>
            <person name="Zheng P."/>
            <person name="Cen K."/>
            <person name="Zhan S."/>
            <person name="Wang C."/>
        </authorList>
    </citation>
    <scope>NUCLEOTIDE SEQUENCE [LARGE SCALE GENOMIC DNA]</scope>
    <source>
        <strain evidence="8 9">RCEF 264</strain>
    </source>
</reference>
<evidence type="ECO:0000259" key="7">
    <source>
        <dbReference type="PROSITE" id="PS50011"/>
    </source>
</evidence>
<evidence type="ECO:0000256" key="5">
    <source>
        <dbReference type="ARBA" id="ARBA00022840"/>
    </source>
</evidence>
<keyword evidence="5" id="KW-0067">ATP-binding</keyword>
<comment type="caution">
    <text evidence="8">The sequence shown here is derived from an EMBL/GenBank/DDBJ whole genome shotgun (WGS) entry which is preliminary data.</text>
</comment>
<dbReference type="Pfam" id="PF00069">
    <property type="entry name" value="Pkinase"/>
    <property type="match status" value="1"/>
</dbReference>